<dbReference type="SUPFAM" id="SSF55486">
    <property type="entry name" value="Metalloproteases ('zincins'), catalytic domain"/>
    <property type="match status" value="1"/>
</dbReference>
<keyword evidence="3" id="KW-1185">Reference proteome</keyword>
<accession>A0ABV8EIA6</accession>
<keyword evidence="1" id="KW-0732">Signal</keyword>
<dbReference type="RefSeq" id="WP_241292387.1">
    <property type="nucleotide sequence ID" value="NZ_JAKZGR010000003.1"/>
</dbReference>
<dbReference type="EMBL" id="JBHSAV010000003">
    <property type="protein sequence ID" value="MFC3975123.1"/>
    <property type="molecule type" value="Genomic_DNA"/>
</dbReference>
<dbReference type="InterPro" id="IPR030890">
    <property type="entry name" value="LP_HExxH_w_TonB"/>
</dbReference>
<evidence type="ECO:0000313" key="2">
    <source>
        <dbReference type="EMBL" id="MFC3975123.1"/>
    </source>
</evidence>
<dbReference type="Proteomes" id="UP001595766">
    <property type="component" value="Unassembled WGS sequence"/>
</dbReference>
<feature type="signal peptide" evidence="1">
    <location>
        <begin position="1"/>
        <end position="27"/>
    </location>
</feature>
<evidence type="ECO:0000313" key="3">
    <source>
        <dbReference type="Proteomes" id="UP001595766"/>
    </source>
</evidence>
<evidence type="ECO:0000256" key="1">
    <source>
        <dbReference type="SAM" id="SignalP"/>
    </source>
</evidence>
<dbReference type="NCBIfam" id="TIGR04549">
    <property type="entry name" value="LP_HExxH_w_tonB"/>
    <property type="match status" value="1"/>
</dbReference>
<protein>
    <submittedName>
        <fullName evidence="2">Zinc-binding metallopeptidase</fullName>
    </submittedName>
</protein>
<reference evidence="3" key="1">
    <citation type="journal article" date="2019" name="Int. J. Syst. Evol. Microbiol.">
        <title>The Global Catalogue of Microorganisms (GCM) 10K type strain sequencing project: providing services to taxonomists for standard genome sequencing and annotation.</title>
        <authorList>
            <consortium name="The Broad Institute Genomics Platform"/>
            <consortium name="The Broad Institute Genome Sequencing Center for Infectious Disease"/>
            <person name="Wu L."/>
            <person name="Ma J."/>
        </authorList>
    </citation>
    <scope>NUCLEOTIDE SEQUENCE [LARGE SCALE GENOMIC DNA]</scope>
    <source>
        <strain evidence="3">CECT 8551</strain>
    </source>
</reference>
<gene>
    <name evidence="2" type="ORF">ACFOUP_01920</name>
</gene>
<feature type="chain" id="PRO_5045534473" evidence="1">
    <location>
        <begin position="28"/>
        <end position="462"/>
    </location>
</feature>
<sequence length="462" mass="52314">MKNHRKIYQNIKASLIFGLLVNSFSCAVQEDLTKPILGLEGDTWEKTEIDHWLDENFLIPYNVEVKYRWDASELDIDRTLVPPHEERVIPIMEVVKEGWIDVYNKETQEEFIKRYAPKQYQLVGSPQYNSNGTITVGQAEAGRKVVLFRVNQFERSNQTMVKRTLKTIHHEFAHILHQNIMYAPEYKEITPGAYTASWNTLSDTQAREMGFITPYSSSSPDEDFVEMIAIMLTEGKLGYESILAGINNPQAVQALRRKEEIVVTYFKQVWDIDFYHLQETTAQAIEEISPSPVTPLHTLLGVGQTYTKMGMDISAGEDQSAAFLSVFQAANEGLGTLGNAGRFIEALEISFIETGKSLVSVTYKNPSNLNSTFYADFGFDYTVTPEGLANFTYTGPPAESVSRNNNARVIETYVMALMDYLNDNNFQISWKNGRPDIGSSDQFGRFTVVDDSENFFFGILGN</sequence>
<organism evidence="2 3">
    <name type="scientific">Belliella kenyensis</name>
    <dbReference type="NCBI Taxonomy" id="1472724"/>
    <lineage>
        <taxon>Bacteria</taxon>
        <taxon>Pseudomonadati</taxon>
        <taxon>Bacteroidota</taxon>
        <taxon>Cytophagia</taxon>
        <taxon>Cytophagales</taxon>
        <taxon>Cyclobacteriaceae</taxon>
        <taxon>Belliella</taxon>
    </lineage>
</organism>
<name>A0ABV8EIA6_9BACT</name>
<dbReference type="Pfam" id="PF15890">
    <property type="entry name" value="Peptidase_Mx1"/>
    <property type="match status" value="1"/>
</dbReference>
<dbReference type="Gene3D" id="3.40.390.70">
    <property type="match status" value="1"/>
</dbReference>
<comment type="caution">
    <text evidence="2">The sequence shown here is derived from an EMBL/GenBank/DDBJ whole genome shotgun (WGS) entry which is preliminary data.</text>
</comment>
<proteinExistence type="predicted"/>